<reference evidence="2" key="1">
    <citation type="submission" date="2019-03" db="EMBL/GenBank/DDBJ databases">
        <title>Lake Tanganyika Metagenome-Assembled Genomes (MAGs).</title>
        <authorList>
            <person name="Tran P."/>
        </authorList>
    </citation>
    <scope>NUCLEOTIDE SEQUENCE</scope>
    <source>
        <strain evidence="2">K_DeepCast_150m_m2_040</strain>
    </source>
</reference>
<keyword evidence="1" id="KW-0732">Signal</keyword>
<dbReference type="Gene3D" id="2.130.10.10">
    <property type="entry name" value="YVTN repeat-like/Quinoprotein amine dehydrogenase"/>
    <property type="match status" value="1"/>
</dbReference>
<dbReference type="EMBL" id="VGIR01000123">
    <property type="protein sequence ID" value="MBM3332721.1"/>
    <property type="molecule type" value="Genomic_DNA"/>
</dbReference>
<evidence type="ECO:0000313" key="2">
    <source>
        <dbReference type="EMBL" id="MBM3332721.1"/>
    </source>
</evidence>
<dbReference type="SUPFAM" id="SSF50969">
    <property type="entry name" value="YVTN repeat-like/Quinoprotein amine dehydrogenase"/>
    <property type="match status" value="1"/>
</dbReference>
<evidence type="ECO:0008006" key="4">
    <source>
        <dbReference type="Google" id="ProtNLM"/>
    </source>
</evidence>
<dbReference type="InterPro" id="IPR011044">
    <property type="entry name" value="Quino_amine_DH_bsu"/>
</dbReference>
<protein>
    <recommendedName>
        <fullName evidence="4">T9SS type A sorting domain-containing protein</fullName>
    </recommendedName>
</protein>
<accession>A0A937XJG2</accession>
<dbReference type="AlphaFoldDB" id="A0A937XJG2"/>
<sequence length="402" mass="41845">MRTPAGILCLILSLTAVAIGADSLNVRLVGGCDTPGDASGVCVSGDYAYVADKHTGLRVISIADPANPVEVGYYDTPGEARDVAVSGDYAYVADAYNGLRVISIADPANPVEVGSLALPPGEAQRVTVVGDLLYVADGTGGLRVVSIALPDNPVEVGRCGSLGWVSDVAVSGSLAYAVSNDLSIISVADPANPVKIGSLEDAGALGVAVNGYYAYTAVGSYGLEIFRVSDPGRMIWVGLLRTLALGVAESGGFAYVVTEKSGLLVVSVADPAHPYEVGHYHIYPQYCNDVTLRGDTIYVAFGPIGLQIFQYYGAGVEETPSVEVRTTSPGPTVLRGNLHLPLASGVERRASSVLMDATGRKVLNLKPGENDISHLAPGVYFVREELPASSHKPAVRKVVLTK</sequence>
<dbReference type="Pfam" id="PF08309">
    <property type="entry name" value="LVIVD"/>
    <property type="match status" value="6"/>
</dbReference>
<evidence type="ECO:0000313" key="3">
    <source>
        <dbReference type="Proteomes" id="UP000779900"/>
    </source>
</evidence>
<organism evidence="2 3">
    <name type="scientific">candidate division WOR-3 bacterium</name>
    <dbReference type="NCBI Taxonomy" id="2052148"/>
    <lineage>
        <taxon>Bacteria</taxon>
        <taxon>Bacteria division WOR-3</taxon>
    </lineage>
</organism>
<dbReference type="InterPro" id="IPR015943">
    <property type="entry name" value="WD40/YVTN_repeat-like_dom_sf"/>
</dbReference>
<evidence type="ECO:0000256" key="1">
    <source>
        <dbReference type="SAM" id="SignalP"/>
    </source>
</evidence>
<feature type="signal peptide" evidence="1">
    <location>
        <begin position="1"/>
        <end position="18"/>
    </location>
</feature>
<gene>
    <name evidence="2" type="ORF">FJY68_12895</name>
</gene>
<dbReference type="Proteomes" id="UP000779900">
    <property type="component" value="Unassembled WGS sequence"/>
</dbReference>
<dbReference type="InterPro" id="IPR013211">
    <property type="entry name" value="LVIVD"/>
</dbReference>
<proteinExistence type="predicted"/>
<name>A0A937XJG2_UNCW3</name>
<feature type="chain" id="PRO_5038140387" description="T9SS type A sorting domain-containing protein" evidence="1">
    <location>
        <begin position="19"/>
        <end position="402"/>
    </location>
</feature>
<comment type="caution">
    <text evidence="2">The sequence shown here is derived from an EMBL/GenBank/DDBJ whole genome shotgun (WGS) entry which is preliminary data.</text>
</comment>